<proteinExistence type="predicted"/>
<evidence type="ECO:0000313" key="3">
    <source>
        <dbReference type="Proteomes" id="UP000183832"/>
    </source>
</evidence>
<evidence type="ECO:0000313" key="2">
    <source>
        <dbReference type="EMBL" id="CRK95945.1"/>
    </source>
</evidence>
<gene>
    <name evidence="2" type="ORF">CLUMA_CG009389</name>
</gene>
<reference evidence="2 3" key="1">
    <citation type="submission" date="2015-04" db="EMBL/GenBank/DDBJ databases">
        <authorList>
            <person name="Syromyatnikov M.Y."/>
            <person name="Popov V.N."/>
        </authorList>
    </citation>
    <scope>NUCLEOTIDE SEQUENCE [LARGE SCALE GENOMIC DNA]</scope>
</reference>
<dbReference type="EMBL" id="CVRI01000043">
    <property type="protein sequence ID" value="CRK95945.1"/>
    <property type="molecule type" value="Genomic_DNA"/>
</dbReference>
<feature type="chain" id="PRO_5012904675" evidence="1">
    <location>
        <begin position="26"/>
        <end position="162"/>
    </location>
</feature>
<evidence type="ECO:0000256" key="1">
    <source>
        <dbReference type="SAM" id="SignalP"/>
    </source>
</evidence>
<sequence length="162" mass="18489">MKNRVRLSLLLYLVFLGLISIQVESKRCSTPAKNKCSEYEGKCRRYCADFLRIGGFEFKDCQFYCCKTDVDEDSEFTCGVDENKNGRCFDQCYDKSFEIQPVEPFVCPNSEVCCLNTCNDGSGLCTKNKNQCAELEGLPEKDEKGVCKQDQICCLGFNYKKE</sequence>
<organism evidence="2 3">
    <name type="scientific">Clunio marinus</name>
    <dbReference type="NCBI Taxonomy" id="568069"/>
    <lineage>
        <taxon>Eukaryota</taxon>
        <taxon>Metazoa</taxon>
        <taxon>Ecdysozoa</taxon>
        <taxon>Arthropoda</taxon>
        <taxon>Hexapoda</taxon>
        <taxon>Insecta</taxon>
        <taxon>Pterygota</taxon>
        <taxon>Neoptera</taxon>
        <taxon>Endopterygota</taxon>
        <taxon>Diptera</taxon>
        <taxon>Nematocera</taxon>
        <taxon>Chironomoidea</taxon>
        <taxon>Chironomidae</taxon>
        <taxon>Clunio</taxon>
    </lineage>
</organism>
<keyword evidence="3" id="KW-1185">Reference proteome</keyword>
<name>A0A1J1IBY2_9DIPT</name>
<dbReference type="Proteomes" id="UP000183832">
    <property type="component" value="Unassembled WGS sequence"/>
</dbReference>
<feature type="signal peptide" evidence="1">
    <location>
        <begin position="1"/>
        <end position="25"/>
    </location>
</feature>
<protein>
    <submittedName>
        <fullName evidence="2">CLUMA_CG009389, isoform A</fullName>
    </submittedName>
</protein>
<keyword evidence="1" id="KW-0732">Signal</keyword>
<accession>A0A1J1IBY2</accession>
<dbReference type="AlphaFoldDB" id="A0A1J1IBY2"/>